<accession>A0A7W6DQS0</accession>
<protein>
    <submittedName>
        <fullName evidence="1">Uncharacterized protein</fullName>
    </submittedName>
</protein>
<keyword evidence="2" id="KW-1185">Reference proteome</keyword>
<reference evidence="1 2" key="1">
    <citation type="submission" date="2020-08" db="EMBL/GenBank/DDBJ databases">
        <title>Genomic Encyclopedia of Type Strains, Phase IV (KMG-IV): sequencing the most valuable type-strain genomes for metagenomic binning, comparative biology and taxonomic classification.</title>
        <authorList>
            <person name="Goeker M."/>
        </authorList>
    </citation>
    <scope>NUCLEOTIDE SEQUENCE [LARGE SCALE GENOMIC DNA]</scope>
    <source>
        <strain evidence="1 2">DSM 102235</strain>
    </source>
</reference>
<dbReference type="AlphaFoldDB" id="A0A7W6DQS0"/>
<name>A0A7W6DQS0_9RHOB</name>
<evidence type="ECO:0000313" key="1">
    <source>
        <dbReference type="EMBL" id="MBB3987217.1"/>
    </source>
</evidence>
<organism evidence="1 2">
    <name type="scientific">Sagittula marina</name>
    <dbReference type="NCBI Taxonomy" id="943940"/>
    <lineage>
        <taxon>Bacteria</taxon>
        <taxon>Pseudomonadati</taxon>
        <taxon>Pseudomonadota</taxon>
        <taxon>Alphaproteobacteria</taxon>
        <taxon>Rhodobacterales</taxon>
        <taxon>Roseobacteraceae</taxon>
        <taxon>Sagittula</taxon>
    </lineage>
</organism>
<evidence type="ECO:0000313" key="2">
    <source>
        <dbReference type="Proteomes" id="UP000541426"/>
    </source>
</evidence>
<proteinExistence type="predicted"/>
<comment type="caution">
    <text evidence="1">The sequence shown here is derived from an EMBL/GenBank/DDBJ whole genome shotgun (WGS) entry which is preliminary data.</text>
</comment>
<sequence length="183" mass="20458">MRERPSLASRADSHPHLYQEANSKGLLRRIPQMAEKLPRLQHHSGLANHLANALRLQLESVRRIGRYDVLILRPLLSTVPEDKVDCLFIASGCMAYGWRCIPCAVFVGIVKLLLRTLDRVRRNCWLRPVTVGPEAAWGGSPCAVFPPFRSVPGLELDRIWNCSPSDAVGTGAPARKLSQRFSQ</sequence>
<gene>
    <name evidence="1" type="ORF">GGQ68_003563</name>
</gene>
<dbReference type="Proteomes" id="UP000541426">
    <property type="component" value="Unassembled WGS sequence"/>
</dbReference>
<dbReference type="EMBL" id="JACIEJ010000009">
    <property type="protein sequence ID" value="MBB3987217.1"/>
    <property type="molecule type" value="Genomic_DNA"/>
</dbReference>